<feature type="signal peptide" evidence="1">
    <location>
        <begin position="1"/>
        <end position="20"/>
    </location>
</feature>
<sequence length="173" mass="18110">MRRIAASSTAALLILTGLTACTPEIKGVTGLTVDTDGRLLAALAWCADRPPDVVILFAERDGVSPAPSGVSASTVNWPDWPGREYDVPRGSTSPATVHLAGFPPEPVPDPHATFRTYGVAGNSSFTSVSVTFRLAELSGLEPGSILITTTEAGEEVQQEVSLDEFARLGKDAC</sequence>
<protein>
    <recommendedName>
        <fullName evidence="4">GerMN domain-containing protein</fullName>
    </recommendedName>
</protein>
<evidence type="ECO:0000313" key="2">
    <source>
        <dbReference type="EMBL" id="GIG90224.1"/>
    </source>
</evidence>
<gene>
    <name evidence="2" type="ORF">Pen02_51600</name>
</gene>
<evidence type="ECO:0000256" key="1">
    <source>
        <dbReference type="SAM" id="SignalP"/>
    </source>
</evidence>
<proteinExistence type="predicted"/>
<keyword evidence="3" id="KW-1185">Reference proteome</keyword>
<evidence type="ECO:0008006" key="4">
    <source>
        <dbReference type="Google" id="ProtNLM"/>
    </source>
</evidence>
<evidence type="ECO:0000313" key="3">
    <source>
        <dbReference type="Proteomes" id="UP000646749"/>
    </source>
</evidence>
<keyword evidence="1" id="KW-0732">Signal</keyword>
<reference evidence="2 3" key="1">
    <citation type="submission" date="2021-01" db="EMBL/GenBank/DDBJ databases">
        <title>Whole genome shotgun sequence of Plantactinospora endophytica NBRC 110450.</title>
        <authorList>
            <person name="Komaki H."/>
            <person name="Tamura T."/>
        </authorList>
    </citation>
    <scope>NUCLEOTIDE SEQUENCE [LARGE SCALE GENOMIC DNA]</scope>
    <source>
        <strain evidence="2 3">NBRC 110450</strain>
    </source>
</reference>
<name>A0ABQ4E685_9ACTN</name>
<dbReference type="Proteomes" id="UP000646749">
    <property type="component" value="Unassembled WGS sequence"/>
</dbReference>
<organism evidence="2 3">
    <name type="scientific">Plantactinospora endophytica</name>
    <dbReference type="NCBI Taxonomy" id="673535"/>
    <lineage>
        <taxon>Bacteria</taxon>
        <taxon>Bacillati</taxon>
        <taxon>Actinomycetota</taxon>
        <taxon>Actinomycetes</taxon>
        <taxon>Micromonosporales</taxon>
        <taxon>Micromonosporaceae</taxon>
        <taxon>Plantactinospora</taxon>
    </lineage>
</organism>
<comment type="caution">
    <text evidence="2">The sequence shown here is derived from an EMBL/GenBank/DDBJ whole genome shotgun (WGS) entry which is preliminary data.</text>
</comment>
<accession>A0ABQ4E685</accession>
<feature type="chain" id="PRO_5047126103" description="GerMN domain-containing protein" evidence="1">
    <location>
        <begin position="21"/>
        <end position="173"/>
    </location>
</feature>
<dbReference type="EMBL" id="BONW01000025">
    <property type="protein sequence ID" value="GIG90224.1"/>
    <property type="molecule type" value="Genomic_DNA"/>
</dbReference>
<dbReference type="PROSITE" id="PS51257">
    <property type="entry name" value="PROKAR_LIPOPROTEIN"/>
    <property type="match status" value="1"/>
</dbReference>